<evidence type="ECO:0000256" key="13">
    <source>
        <dbReference type="ARBA" id="ARBA00023136"/>
    </source>
</evidence>
<evidence type="ECO:0000313" key="18">
    <source>
        <dbReference type="EMBL" id="KAI1700563.1"/>
    </source>
</evidence>
<dbReference type="InterPro" id="IPR029044">
    <property type="entry name" value="Nucleotide-diphossugar_trans"/>
</dbReference>
<evidence type="ECO:0000256" key="11">
    <source>
        <dbReference type="ARBA" id="ARBA00023034"/>
    </source>
</evidence>
<keyword evidence="8 18" id="KW-0808">Transferase</keyword>
<evidence type="ECO:0000256" key="10">
    <source>
        <dbReference type="ARBA" id="ARBA00022989"/>
    </source>
</evidence>
<evidence type="ECO:0000256" key="16">
    <source>
        <dbReference type="SAM" id="MobiDB-lite"/>
    </source>
</evidence>
<dbReference type="PANTHER" id="PTHR12726:SF0">
    <property type="entry name" value="CERAMIDE GLUCOSYLTRANSFERASE"/>
    <property type="match status" value="1"/>
</dbReference>
<organism evidence="18 19">
    <name type="scientific">Ditylenchus destructor</name>
    <dbReference type="NCBI Taxonomy" id="166010"/>
    <lineage>
        <taxon>Eukaryota</taxon>
        <taxon>Metazoa</taxon>
        <taxon>Ecdysozoa</taxon>
        <taxon>Nematoda</taxon>
        <taxon>Chromadorea</taxon>
        <taxon>Rhabditida</taxon>
        <taxon>Tylenchina</taxon>
        <taxon>Tylenchomorpha</taxon>
        <taxon>Sphaerularioidea</taxon>
        <taxon>Anguinidae</taxon>
        <taxon>Anguininae</taxon>
        <taxon>Ditylenchus</taxon>
    </lineage>
</organism>
<keyword evidence="6" id="KW-0444">Lipid biosynthesis</keyword>
<evidence type="ECO:0000256" key="5">
    <source>
        <dbReference type="ARBA" id="ARBA00012699"/>
    </source>
</evidence>
<reference evidence="18" key="1">
    <citation type="submission" date="2022-01" db="EMBL/GenBank/DDBJ databases">
        <title>Genome Sequence Resource for Two Populations of Ditylenchus destructor, the Migratory Endoparasitic Phytonematode.</title>
        <authorList>
            <person name="Zhang H."/>
            <person name="Lin R."/>
            <person name="Xie B."/>
        </authorList>
    </citation>
    <scope>NUCLEOTIDE SEQUENCE</scope>
    <source>
        <strain evidence="18">BazhouSP</strain>
    </source>
</reference>
<dbReference type="Pfam" id="PF13506">
    <property type="entry name" value="Glyco_transf_21"/>
    <property type="match status" value="1"/>
</dbReference>
<evidence type="ECO:0000256" key="15">
    <source>
        <dbReference type="ARBA" id="ARBA00048104"/>
    </source>
</evidence>
<keyword evidence="7" id="KW-0328">Glycosyltransferase</keyword>
<name>A0AAD4MQ24_9BILA</name>
<sequence>MRDSDHDQIASGSGIQETNPGVSKPQKASSHDPTSEFLHSGEVFVDRGNIVTNDRMSGNGAFAHISDAKPEFRAENQRLGLLSLPAFFSWPSFAQVFTSSDVLWFLAVAVLIILAGLYLLHLVAIFYAKHRMHKTSKTSRENLPGVSILKPLVGMDDNLFFNLESFFKLKYPKYELLFCLNDSSDPAYKTVEALRARYTHVDVKIFTGGEMVGMNPKINNMMPAYNASQYPLILISDSNIYMRDDALGDMVDCMGPGVAMVTQTPYCLDRSGFGANLEQIYFGGAHARVYLAGHALGFVCSTGMSSLIVKSHLEECGGLGSFGAYLAEDYFLGQAFAKRGYRNVVSHLPVLQNAANADARRFRERICRWIKLRIAMLPHIIILEPAQECFVAGLIATCSIGYLFGLRWIPVFWIAHLTGWCICDYILLSIMQNGPLPFSILQYVICWLYREGIAFPTFIAALLNPDIAWSVGTYRLCWGGRIKSSKVAKNIRKMDRGATELENFRKYEREIHLLNTKIKLLESAMDAENEVIDSYALNNTGREYDALIAFLALRWHERLWEQLDGKLYHIKQTAVSNTDAIPKLSDDELNQVNLTK</sequence>
<keyword evidence="10 17" id="KW-1133">Transmembrane helix</keyword>
<gene>
    <name evidence="18" type="ORF">DdX_16629</name>
</gene>
<evidence type="ECO:0000256" key="3">
    <source>
        <dbReference type="ARBA" id="ARBA00004991"/>
    </source>
</evidence>
<comment type="catalytic activity">
    <reaction evidence="14">
        <text>UDP-alpha-D-xylose + an N-acylsphing-4-enine = a beta-D-xylosyl-(1&lt;-&gt;1')-N-acylsphing-4-enine + UDP + H(+)</text>
        <dbReference type="Rhea" id="RHEA:70243"/>
        <dbReference type="ChEBI" id="CHEBI:15378"/>
        <dbReference type="ChEBI" id="CHEBI:52639"/>
        <dbReference type="ChEBI" id="CHEBI:57632"/>
        <dbReference type="ChEBI" id="CHEBI:58223"/>
        <dbReference type="ChEBI" id="CHEBI:189068"/>
    </reaction>
    <physiologicalReaction direction="left-to-right" evidence="14">
        <dbReference type="Rhea" id="RHEA:70244"/>
    </physiologicalReaction>
</comment>
<accession>A0AAD4MQ24</accession>
<dbReference type="GO" id="GO:0000139">
    <property type="term" value="C:Golgi membrane"/>
    <property type="evidence" value="ECO:0007669"/>
    <property type="project" value="UniProtKB-SubCell"/>
</dbReference>
<comment type="pathway">
    <text evidence="3">Sphingolipid metabolism.</text>
</comment>
<comment type="catalytic activity">
    <reaction evidence="15">
        <text>N-(9Z-octadecenoyl)-sphing-4-enine + UDP-alpha-D-xylose = beta-D-xylosyl-(1&lt;-&gt;1')-N-(9Z-octadecenoyl)-sphing-4-enine + UDP + H(+)</text>
        <dbReference type="Rhea" id="RHEA:70247"/>
        <dbReference type="ChEBI" id="CHEBI:15378"/>
        <dbReference type="ChEBI" id="CHEBI:57632"/>
        <dbReference type="ChEBI" id="CHEBI:58223"/>
        <dbReference type="ChEBI" id="CHEBI:77996"/>
        <dbReference type="ChEBI" id="CHEBI:189081"/>
    </reaction>
    <physiologicalReaction direction="left-to-right" evidence="15">
        <dbReference type="Rhea" id="RHEA:70248"/>
    </physiologicalReaction>
</comment>
<dbReference type="Proteomes" id="UP001201812">
    <property type="component" value="Unassembled WGS sequence"/>
</dbReference>
<evidence type="ECO:0000256" key="7">
    <source>
        <dbReference type="ARBA" id="ARBA00022676"/>
    </source>
</evidence>
<evidence type="ECO:0000256" key="4">
    <source>
        <dbReference type="ARBA" id="ARBA00006739"/>
    </source>
</evidence>
<proteinExistence type="inferred from homology"/>
<feature type="transmembrane region" description="Helical" evidence="17">
    <location>
        <begin position="79"/>
        <end position="97"/>
    </location>
</feature>
<keyword evidence="13 17" id="KW-0472">Membrane</keyword>
<dbReference type="FunFam" id="3.90.550.10:FF:000041">
    <property type="entry name" value="UDP-glucose ceramide glucosyltransferase"/>
    <property type="match status" value="1"/>
</dbReference>
<dbReference type="GO" id="GO:0006679">
    <property type="term" value="P:glucosylceramide biosynthetic process"/>
    <property type="evidence" value="ECO:0007669"/>
    <property type="project" value="TreeGrafter"/>
</dbReference>
<dbReference type="CDD" id="cd02520">
    <property type="entry name" value="Glucosylceramide_synthase"/>
    <property type="match status" value="1"/>
</dbReference>
<keyword evidence="19" id="KW-1185">Reference proteome</keyword>
<feature type="transmembrane region" description="Helical" evidence="17">
    <location>
        <begin position="103"/>
        <end position="128"/>
    </location>
</feature>
<evidence type="ECO:0000313" key="19">
    <source>
        <dbReference type="Proteomes" id="UP001201812"/>
    </source>
</evidence>
<evidence type="ECO:0000256" key="9">
    <source>
        <dbReference type="ARBA" id="ARBA00022692"/>
    </source>
</evidence>
<feature type="compositionally biased region" description="Polar residues" evidence="16">
    <location>
        <begin position="10"/>
        <end position="28"/>
    </location>
</feature>
<evidence type="ECO:0000256" key="14">
    <source>
        <dbReference type="ARBA" id="ARBA00047869"/>
    </source>
</evidence>
<dbReference type="EMBL" id="JAKKPZ010000141">
    <property type="protein sequence ID" value="KAI1700563.1"/>
    <property type="molecule type" value="Genomic_DNA"/>
</dbReference>
<comment type="similarity">
    <text evidence="4">Belongs to the glycosyltransferase 2 family.</text>
</comment>
<evidence type="ECO:0000256" key="8">
    <source>
        <dbReference type="ARBA" id="ARBA00022679"/>
    </source>
</evidence>
<dbReference type="SUPFAM" id="SSF53448">
    <property type="entry name" value="Nucleotide-diphospho-sugar transferases"/>
    <property type="match status" value="1"/>
</dbReference>
<dbReference type="GO" id="GO:0008120">
    <property type="term" value="F:ceramide glucosyltransferase activity"/>
    <property type="evidence" value="ECO:0007669"/>
    <property type="project" value="UniProtKB-EC"/>
</dbReference>
<dbReference type="AlphaFoldDB" id="A0AAD4MQ24"/>
<feature type="transmembrane region" description="Helical" evidence="17">
    <location>
        <begin position="380"/>
        <end position="404"/>
    </location>
</feature>
<dbReference type="PANTHER" id="PTHR12726">
    <property type="entry name" value="CERAMIDE GLUCOSYLTRANSFERASE"/>
    <property type="match status" value="1"/>
</dbReference>
<evidence type="ECO:0000256" key="12">
    <source>
        <dbReference type="ARBA" id="ARBA00023098"/>
    </source>
</evidence>
<keyword evidence="9 17" id="KW-0812">Transmembrane</keyword>
<evidence type="ECO:0000256" key="17">
    <source>
        <dbReference type="SAM" id="Phobius"/>
    </source>
</evidence>
<comment type="pathway">
    <text evidence="2">Lipid metabolism; sphingolipid metabolism.</text>
</comment>
<evidence type="ECO:0000256" key="6">
    <source>
        <dbReference type="ARBA" id="ARBA00022516"/>
    </source>
</evidence>
<comment type="subcellular location">
    <subcellularLocation>
        <location evidence="1">Golgi apparatus membrane</location>
        <topology evidence="1">Multi-pass membrane protein</topology>
    </subcellularLocation>
</comment>
<keyword evidence="11" id="KW-0333">Golgi apparatus</keyword>
<dbReference type="InterPro" id="IPR025993">
    <property type="entry name" value="Ceramide_glucosylTrfase"/>
</dbReference>
<evidence type="ECO:0000256" key="1">
    <source>
        <dbReference type="ARBA" id="ARBA00004653"/>
    </source>
</evidence>
<feature type="region of interest" description="Disordered" evidence="16">
    <location>
        <begin position="1"/>
        <end position="36"/>
    </location>
</feature>
<evidence type="ECO:0000256" key="2">
    <source>
        <dbReference type="ARBA" id="ARBA00004760"/>
    </source>
</evidence>
<dbReference type="EC" id="2.4.1.80" evidence="5"/>
<comment type="caution">
    <text evidence="18">The sequence shown here is derived from an EMBL/GenBank/DDBJ whole genome shotgun (WGS) entry which is preliminary data.</text>
</comment>
<dbReference type="Gene3D" id="3.90.550.10">
    <property type="entry name" value="Spore Coat Polysaccharide Biosynthesis Protein SpsA, Chain A"/>
    <property type="match status" value="1"/>
</dbReference>
<protein>
    <recommendedName>
        <fullName evidence="5">ceramide glucosyltransferase</fullName>
        <ecNumber evidence="5">2.4.1.80</ecNumber>
    </recommendedName>
</protein>
<keyword evidence="12" id="KW-0443">Lipid metabolism</keyword>